<gene>
    <name evidence="2" type="ORF">Syun_024714</name>
</gene>
<sequence>MGVSLALPHHHFFTTSSIKNPPSSPSQFPPFPPPRPVKPPHINLKTAIPRHVRQTIAKAIEEGQEQQNLNASTDSDDNTESSRDKTLETLGGGGGGGGGVSVSPNGWWGGVAEEIGEIEWPAFGRVVGTTGVVLAVIAGSSVVLLTVNAVLAELSDRVFNGRGVQDFFA</sequence>
<dbReference type="Proteomes" id="UP001420932">
    <property type="component" value="Unassembled WGS sequence"/>
</dbReference>
<proteinExistence type="predicted"/>
<accession>A0AAP0EQQ8</accession>
<comment type="caution">
    <text evidence="2">The sequence shown here is derived from an EMBL/GenBank/DDBJ whole genome shotgun (WGS) entry which is preliminary data.</text>
</comment>
<evidence type="ECO:0000313" key="2">
    <source>
        <dbReference type="EMBL" id="KAK9097669.1"/>
    </source>
</evidence>
<dbReference type="AlphaFoldDB" id="A0AAP0EQQ8"/>
<reference evidence="2 3" key="1">
    <citation type="submission" date="2024-01" db="EMBL/GenBank/DDBJ databases">
        <title>Genome assemblies of Stephania.</title>
        <authorList>
            <person name="Yang L."/>
        </authorList>
    </citation>
    <scope>NUCLEOTIDE SEQUENCE [LARGE SCALE GENOMIC DNA]</scope>
    <source>
        <strain evidence="2">YNDBR</strain>
        <tissue evidence="2">Leaf</tissue>
    </source>
</reference>
<dbReference type="EMBL" id="JBBNAF010000011">
    <property type="protein sequence ID" value="KAK9097669.1"/>
    <property type="molecule type" value="Genomic_DNA"/>
</dbReference>
<feature type="compositionally biased region" description="Pro residues" evidence="1">
    <location>
        <begin position="22"/>
        <end position="39"/>
    </location>
</feature>
<dbReference type="PANTHER" id="PTHR37240:SF1">
    <property type="entry name" value="PREPROTEIN TRANSLOCASE SUBUNIT SECE1"/>
    <property type="match status" value="1"/>
</dbReference>
<feature type="region of interest" description="Disordered" evidence="1">
    <location>
        <begin position="61"/>
        <end position="104"/>
    </location>
</feature>
<evidence type="ECO:0000256" key="1">
    <source>
        <dbReference type="SAM" id="MobiDB-lite"/>
    </source>
</evidence>
<keyword evidence="3" id="KW-1185">Reference proteome</keyword>
<evidence type="ECO:0008006" key="4">
    <source>
        <dbReference type="Google" id="ProtNLM"/>
    </source>
</evidence>
<dbReference type="GO" id="GO:0009535">
    <property type="term" value="C:chloroplast thylakoid membrane"/>
    <property type="evidence" value="ECO:0007669"/>
    <property type="project" value="TreeGrafter"/>
</dbReference>
<dbReference type="PANTHER" id="PTHR37240">
    <property type="entry name" value="PREPROTEIN TRANSLOCASE SUBUNIT SECE1"/>
    <property type="match status" value="1"/>
</dbReference>
<organism evidence="2 3">
    <name type="scientific">Stephania yunnanensis</name>
    <dbReference type="NCBI Taxonomy" id="152371"/>
    <lineage>
        <taxon>Eukaryota</taxon>
        <taxon>Viridiplantae</taxon>
        <taxon>Streptophyta</taxon>
        <taxon>Embryophyta</taxon>
        <taxon>Tracheophyta</taxon>
        <taxon>Spermatophyta</taxon>
        <taxon>Magnoliopsida</taxon>
        <taxon>Ranunculales</taxon>
        <taxon>Menispermaceae</taxon>
        <taxon>Menispermoideae</taxon>
        <taxon>Cissampelideae</taxon>
        <taxon>Stephania</taxon>
    </lineage>
</organism>
<feature type="compositionally biased region" description="Gly residues" evidence="1">
    <location>
        <begin position="90"/>
        <end position="100"/>
    </location>
</feature>
<dbReference type="InterPro" id="IPR055330">
    <property type="entry name" value="SECE1-like"/>
</dbReference>
<name>A0AAP0EQQ8_9MAGN</name>
<evidence type="ECO:0000313" key="3">
    <source>
        <dbReference type="Proteomes" id="UP001420932"/>
    </source>
</evidence>
<feature type="region of interest" description="Disordered" evidence="1">
    <location>
        <begin position="13"/>
        <end position="41"/>
    </location>
</feature>
<protein>
    <recommendedName>
        <fullName evidence="4">Preprotein translocase subunit SECE1</fullName>
    </recommendedName>
</protein>